<evidence type="ECO:0000313" key="10">
    <source>
        <dbReference type="Proteomes" id="UP000249619"/>
    </source>
</evidence>
<dbReference type="PANTHER" id="PTHR31490">
    <property type="entry name" value="GLYCOSYL HYDROLASE"/>
    <property type="match status" value="1"/>
</dbReference>
<dbReference type="EC" id="3.2.1.8" evidence="6"/>
<dbReference type="EMBL" id="QGDH01000243">
    <property type="protein sequence ID" value="RAR01897.1"/>
    <property type="molecule type" value="Genomic_DNA"/>
</dbReference>
<evidence type="ECO:0000259" key="8">
    <source>
        <dbReference type="PROSITE" id="PS51760"/>
    </source>
</evidence>
<evidence type="ECO:0000256" key="3">
    <source>
        <dbReference type="ARBA" id="ARBA00023277"/>
    </source>
</evidence>
<keyword evidence="2 6" id="KW-0378">Hydrolase</keyword>
<dbReference type="Proteomes" id="UP000249619">
    <property type="component" value="Unassembled WGS sequence"/>
</dbReference>
<dbReference type="InterPro" id="IPR017853">
    <property type="entry name" value="GH"/>
</dbReference>
<keyword evidence="4 6" id="KW-0326">Glycosidase</keyword>
<protein>
    <recommendedName>
        <fullName evidence="6">Beta-xylanase</fullName>
        <ecNumber evidence="6">3.2.1.8</ecNumber>
    </recommendedName>
</protein>
<comment type="catalytic activity">
    <reaction evidence="6">
        <text>Endohydrolysis of (1-&gt;4)-beta-D-xylosidic linkages in xylans.</text>
        <dbReference type="EC" id="3.2.1.8"/>
    </reaction>
</comment>
<feature type="signal peptide" evidence="7">
    <location>
        <begin position="1"/>
        <end position="17"/>
    </location>
</feature>
<dbReference type="PANTHER" id="PTHR31490:SF76">
    <property type="entry name" value="ENDO-1,4-BETA-XYLANASE C"/>
    <property type="match status" value="1"/>
</dbReference>
<evidence type="ECO:0000256" key="1">
    <source>
        <dbReference type="ARBA" id="ARBA00007495"/>
    </source>
</evidence>
<evidence type="ECO:0000256" key="7">
    <source>
        <dbReference type="SAM" id="SignalP"/>
    </source>
</evidence>
<dbReference type="Pfam" id="PF00331">
    <property type="entry name" value="Glyco_hydro_10"/>
    <property type="match status" value="1"/>
</dbReference>
<proteinExistence type="inferred from homology"/>
<keyword evidence="7" id="KW-0732">Signal</keyword>
<accession>A0A364MSF2</accession>
<dbReference type="STRING" id="183478.A0A364MSF2"/>
<dbReference type="GO" id="GO:0031176">
    <property type="term" value="F:endo-1,4-beta-xylanase activity"/>
    <property type="evidence" value="ECO:0007669"/>
    <property type="project" value="UniProtKB-EC"/>
</dbReference>
<evidence type="ECO:0000256" key="5">
    <source>
        <dbReference type="ARBA" id="ARBA00023326"/>
    </source>
</evidence>
<name>A0A364MSF2_STELY</name>
<feature type="domain" description="GH10" evidence="8">
    <location>
        <begin position="34"/>
        <end position="335"/>
    </location>
</feature>
<keyword evidence="5 6" id="KW-0624">Polysaccharide degradation</keyword>
<dbReference type="PRINTS" id="PR00134">
    <property type="entry name" value="GLHYDRLASE10"/>
</dbReference>
<evidence type="ECO:0000256" key="2">
    <source>
        <dbReference type="ARBA" id="ARBA00022801"/>
    </source>
</evidence>
<dbReference type="SUPFAM" id="SSF51445">
    <property type="entry name" value="(Trans)glycosidases"/>
    <property type="match status" value="1"/>
</dbReference>
<dbReference type="InterPro" id="IPR044846">
    <property type="entry name" value="GH10"/>
</dbReference>
<organism evidence="9 10">
    <name type="scientific">Stemphylium lycopersici</name>
    <name type="common">Tomato gray leaf spot disease fungus</name>
    <name type="synonym">Thyrospora lycopersici</name>
    <dbReference type="NCBI Taxonomy" id="183478"/>
    <lineage>
        <taxon>Eukaryota</taxon>
        <taxon>Fungi</taxon>
        <taxon>Dikarya</taxon>
        <taxon>Ascomycota</taxon>
        <taxon>Pezizomycotina</taxon>
        <taxon>Dothideomycetes</taxon>
        <taxon>Pleosporomycetidae</taxon>
        <taxon>Pleosporales</taxon>
        <taxon>Pleosporineae</taxon>
        <taxon>Pleosporaceae</taxon>
        <taxon>Stemphylium</taxon>
    </lineage>
</organism>
<feature type="chain" id="PRO_5016702508" description="Beta-xylanase" evidence="7">
    <location>
        <begin position="18"/>
        <end position="337"/>
    </location>
</feature>
<keyword evidence="10" id="KW-1185">Reference proteome</keyword>
<comment type="caution">
    <text evidence="9">The sequence shown here is derived from an EMBL/GenBank/DDBJ whole genome shotgun (WGS) entry which is preliminary data.</text>
</comment>
<evidence type="ECO:0000256" key="6">
    <source>
        <dbReference type="RuleBase" id="RU361174"/>
    </source>
</evidence>
<evidence type="ECO:0000256" key="4">
    <source>
        <dbReference type="ARBA" id="ARBA00023295"/>
    </source>
</evidence>
<gene>
    <name evidence="9" type="ORF">DDE83_008767</name>
</gene>
<dbReference type="GO" id="GO:0000272">
    <property type="term" value="P:polysaccharide catabolic process"/>
    <property type="evidence" value="ECO:0007669"/>
    <property type="project" value="UniProtKB-KW"/>
</dbReference>
<dbReference type="SMART" id="SM00633">
    <property type="entry name" value="Glyco_10"/>
    <property type="match status" value="1"/>
</dbReference>
<dbReference type="PROSITE" id="PS51760">
    <property type="entry name" value="GH10_2"/>
    <property type="match status" value="1"/>
</dbReference>
<dbReference type="Gene3D" id="3.20.20.80">
    <property type="entry name" value="Glycosidases"/>
    <property type="match status" value="1"/>
</dbReference>
<reference evidence="10" key="1">
    <citation type="submission" date="2018-05" db="EMBL/GenBank/DDBJ databases">
        <title>Draft genome sequence of Stemphylium lycopersici strain CIDEFI 213.</title>
        <authorList>
            <person name="Medina R."/>
            <person name="Franco M.E.E."/>
            <person name="Lucentini C.G."/>
            <person name="Saparrat M.C.N."/>
            <person name="Balatti P.A."/>
        </authorList>
    </citation>
    <scope>NUCLEOTIDE SEQUENCE [LARGE SCALE GENOMIC DNA]</scope>
    <source>
        <strain evidence="10">CIDEFI 213</strain>
    </source>
</reference>
<dbReference type="InterPro" id="IPR001000">
    <property type="entry name" value="GH10_dom"/>
</dbReference>
<evidence type="ECO:0000313" key="9">
    <source>
        <dbReference type="EMBL" id="RAR01897.1"/>
    </source>
</evidence>
<dbReference type="AlphaFoldDB" id="A0A364MSF2"/>
<comment type="similarity">
    <text evidence="1 6">Belongs to the glycosyl hydrolase 10 (cellulase F) family.</text>
</comment>
<keyword evidence="3 6" id="KW-0119">Carbohydrate metabolism</keyword>
<sequence>MKLSLITLLSASALVTAAPFAEPEALLDERQAAQSIDAAMKAKGRKYFGTCSDPGRFNSGKNGAIIKANFGQITPENSSNLVHSMKWDATESSRGNFNFGTADQTVNFAKSNGKLMRGHTTVWHSQLPSWVSQIRDKATLTTVMQNHINALMGHWKGDIYAWDVINEMFEENGNFRASVFYNVLGEDFVRIAFEAAKKADPNAKRYINDYNLDQASYAKTQAMARNVKKWISQGIPIDGIGSQGHLQSGQGANAPDAMKLLCGAAPECALTEVDIQNAQQSDWSNVVKACLNQSNCVGITVWGVRDTDSWRPQGNPLLFDSGFNAKQAYQTVLQALA</sequence>